<organism evidence="1 2">
    <name type="scientific">candidate division KSB3 bacterium</name>
    <dbReference type="NCBI Taxonomy" id="2044937"/>
    <lineage>
        <taxon>Bacteria</taxon>
        <taxon>candidate division KSB3</taxon>
    </lineage>
</organism>
<comment type="caution">
    <text evidence="1">The sequence shown here is derived from an EMBL/GenBank/DDBJ whole genome shotgun (WGS) entry which is preliminary data.</text>
</comment>
<protein>
    <submittedName>
        <fullName evidence="1">Uncharacterized protein</fullName>
    </submittedName>
</protein>
<evidence type="ECO:0000313" key="2">
    <source>
        <dbReference type="Proteomes" id="UP000649604"/>
    </source>
</evidence>
<name>A0A9D5Q729_9BACT</name>
<reference evidence="1" key="1">
    <citation type="submission" date="2019-11" db="EMBL/GenBank/DDBJ databases">
        <title>Microbial mats filling the niche in hypersaline microbial mats.</title>
        <authorList>
            <person name="Wong H.L."/>
            <person name="Macleod F.I."/>
            <person name="White R.A. III"/>
            <person name="Burns B.P."/>
        </authorList>
    </citation>
    <scope>NUCLEOTIDE SEQUENCE</scope>
    <source>
        <strain evidence="1">Rbin_158</strain>
    </source>
</reference>
<dbReference type="EMBL" id="WJJP01000417">
    <property type="protein sequence ID" value="MBD3325471.1"/>
    <property type="molecule type" value="Genomic_DNA"/>
</dbReference>
<sequence length="148" mass="17877">MKKDSVYNVMALIYKVLKKQNLISETFLQRSIHSDPSTKAKLDQLSEEEQMIWYMVMIMYKVIFDKAGNYYRYKEHDPEKFKFLNDKRPFYQSMNRVDLTRSYIFEQAVEELKQLDFQGLEQKTGIRLDPKQLGNIVRNDIVRRTQEF</sequence>
<accession>A0A9D5Q729</accession>
<dbReference type="Proteomes" id="UP000649604">
    <property type="component" value="Unassembled WGS sequence"/>
</dbReference>
<evidence type="ECO:0000313" key="1">
    <source>
        <dbReference type="EMBL" id="MBD3325471.1"/>
    </source>
</evidence>
<dbReference type="AlphaFoldDB" id="A0A9D5Q729"/>
<proteinExistence type="predicted"/>
<gene>
    <name evidence="1" type="ORF">GF339_12845</name>
</gene>